<keyword evidence="1" id="KW-0732">Signal</keyword>
<protein>
    <submittedName>
        <fullName evidence="2">Uncharacterized protein</fullName>
    </submittedName>
</protein>
<dbReference type="InterPro" id="IPR051477">
    <property type="entry name" value="Expansin_CellWall"/>
</dbReference>
<dbReference type="AlphaFoldDB" id="A0A4R5XE77"/>
<name>A0A4R5XE77_9AGAM</name>
<proteinExistence type="predicted"/>
<keyword evidence="3" id="KW-1185">Reference proteome</keyword>
<dbReference type="CDD" id="cd22191">
    <property type="entry name" value="DPBB_RlpA_EXP_N-like"/>
    <property type="match status" value="1"/>
</dbReference>
<dbReference type="EMBL" id="ML170156">
    <property type="protein sequence ID" value="TDL29381.1"/>
    <property type="molecule type" value="Genomic_DNA"/>
</dbReference>
<reference evidence="2 3" key="1">
    <citation type="submission" date="2018-06" db="EMBL/GenBank/DDBJ databases">
        <title>A transcriptomic atlas of mushroom development highlights an independent origin of complex multicellularity.</title>
        <authorList>
            <consortium name="DOE Joint Genome Institute"/>
            <person name="Krizsan K."/>
            <person name="Almasi E."/>
            <person name="Merenyi Z."/>
            <person name="Sahu N."/>
            <person name="Viragh M."/>
            <person name="Koszo T."/>
            <person name="Mondo S."/>
            <person name="Kiss B."/>
            <person name="Balint B."/>
            <person name="Kues U."/>
            <person name="Barry K."/>
            <person name="Hegedus J.C."/>
            <person name="Henrissat B."/>
            <person name="Johnson J."/>
            <person name="Lipzen A."/>
            <person name="Ohm R."/>
            <person name="Nagy I."/>
            <person name="Pangilinan J."/>
            <person name="Yan J."/>
            <person name="Xiong Y."/>
            <person name="Grigoriev I.V."/>
            <person name="Hibbett D.S."/>
            <person name="Nagy L.G."/>
        </authorList>
    </citation>
    <scope>NUCLEOTIDE SEQUENCE [LARGE SCALE GENOMIC DNA]</scope>
    <source>
        <strain evidence="2 3">SZMC22713</strain>
    </source>
</reference>
<accession>A0A4R5XE77</accession>
<dbReference type="InterPro" id="IPR036908">
    <property type="entry name" value="RlpA-like_sf"/>
</dbReference>
<sequence>MSHRQYTRAHSLGDGYTFDSSSGWQSVNVTNLSYKYGSQNRVPPIVKRGSNSKSTSKSLSLMGTVTHLIGDVWNGLKGIGTTETVKITWYTGHDLENPSCWSDSKWAPTDESFACALTLDGWTSRPKCFAFLEVCNGPKKCVYVRVVDTCAGCAPGSKHVDMTKSAFSELADLNDGVLMVQMREATNPDTWLEDLWGPKA</sequence>
<organism evidence="2 3">
    <name type="scientific">Rickenella mellea</name>
    <dbReference type="NCBI Taxonomy" id="50990"/>
    <lineage>
        <taxon>Eukaryota</taxon>
        <taxon>Fungi</taxon>
        <taxon>Dikarya</taxon>
        <taxon>Basidiomycota</taxon>
        <taxon>Agaricomycotina</taxon>
        <taxon>Agaricomycetes</taxon>
        <taxon>Hymenochaetales</taxon>
        <taxon>Rickenellaceae</taxon>
        <taxon>Rickenella</taxon>
    </lineage>
</organism>
<dbReference type="OrthoDB" id="406505at2759"/>
<evidence type="ECO:0000256" key="1">
    <source>
        <dbReference type="ARBA" id="ARBA00022729"/>
    </source>
</evidence>
<dbReference type="STRING" id="50990.A0A4R5XE77"/>
<dbReference type="PANTHER" id="PTHR31836">
    <property type="match status" value="1"/>
</dbReference>
<dbReference type="Proteomes" id="UP000294933">
    <property type="component" value="Unassembled WGS sequence"/>
</dbReference>
<evidence type="ECO:0000313" key="2">
    <source>
        <dbReference type="EMBL" id="TDL29381.1"/>
    </source>
</evidence>
<dbReference type="PANTHER" id="PTHR31836:SF22">
    <property type="entry name" value="RLPA-LIKE PROTEIN DOUBLE-PSI BETA-BARREL DOMAIN-CONTAINING PROTEIN"/>
    <property type="match status" value="1"/>
</dbReference>
<dbReference type="Gene3D" id="2.40.40.10">
    <property type="entry name" value="RlpA-like domain"/>
    <property type="match status" value="1"/>
</dbReference>
<dbReference type="VEuPathDB" id="FungiDB:BD410DRAFT_811038"/>
<evidence type="ECO:0000313" key="3">
    <source>
        <dbReference type="Proteomes" id="UP000294933"/>
    </source>
</evidence>
<gene>
    <name evidence="2" type="ORF">BD410DRAFT_811038</name>
</gene>
<dbReference type="SUPFAM" id="SSF50685">
    <property type="entry name" value="Barwin-like endoglucanases"/>
    <property type="match status" value="1"/>
</dbReference>